<dbReference type="CDD" id="cd00038">
    <property type="entry name" value="CAP_ED"/>
    <property type="match status" value="1"/>
</dbReference>
<sequence length="211" mass="24864">MIIGDFSFQLFNIHFCIQGSYTMGQFNEYMDRLDFSVFKEIFIEKGKIRHYKKNEYFLHKGDKHTYIGFIIEGTFRYTCIDNNGNEHVVAYNFPNEPLGNYSVFQKKESAIVDIQAVTDSTVYVLSHSDVNEFYNSNMEAQQQGRILAEELLYVAWNNIISAYKDTPEKRYRELLQRCPNLPNLITLKELASYIMVTPETLSRIRKRILFE</sequence>
<dbReference type="PROSITE" id="PS50042">
    <property type="entry name" value="CNMP_BINDING_3"/>
    <property type="match status" value="1"/>
</dbReference>
<dbReference type="InterPro" id="IPR014710">
    <property type="entry name" value="RmlC-like_jellyroll"/>
</dbReference>
<evidence type="ECO:0000313" key="3">
    <source>
        <dbReference type="Proteomes" id="UP001214017"/>
    </source>
</evidence>
<dbReference type="SUPFAM" id="SSF51206">
    <property type="entry name" value="cAMP-binding domain-like"/>
    <property type="match status" value="1"/>
</dbReference>
<dbReference type="EMBL" id="JAQNWR010000025">
    <property type="protein sequence ID" value="MDC2410970.1"/>
    <property type="molecule type" value="Genomic_DNA"/>
</dbReference>
<dbReference type="Proteomes" id="UP001214017">
    <property type="component" value="Unassembled WGS sequence"/>
</dbReference>
<gene>
    <name evidence="2" type="ORF">PO240_24165</name>
</gene>
<comment type="caution">
    <text evidence="2">The sequence shown here is derived from an EMBL/GenBank/DDBJ whole genome shotgun (WGS) entry which is preliminary data.</text>
</comment>
<dbReference type="RefSeq" id="WP_004323501.1">
    <property type="nucleotide sequence ID" value="NZ_DAWECN010000071.1"/>
</dbReference>
<dbReference type="AlphaFoldDB" id="A0AAP3WNZ9"/>
<proteinExistence type="predicted"/>
<dbReference type="InterPro" id="IPR018490">
    <property type="entry name" value="cNMP-bd_dom_sf"/>
</dbReference>
<dbReference type="Pfam" id="PF00027">
    <property type="entry name" value="cNMP_binding"/>
    <property type="match status" value="1"/>
</dbReference>
<dbReference type="Gene3D" id="2.60.120.10">
    <property type="entry name" value="Jelly Rolls"/>
    <property type="match status" value="1"/>
</dbReference>
<dbReference type="InterPro" id="IPR000595">
    <property type="entry name" value="cNMP-bd_dom"/>
</dbReference>
<evidence type="ECO:0000313" key="2">
    <source>
        <dbReference type="EMBL" id="MDC2410970.1"/>
    </source>
</evidence>
<reference evidence="2" key="1">
    <citation type="submission" date="2022-10" db="EMBL/GenBank/DDBJ databases">
        <title>Human gut microbiome strain richness.</title>
        <authorList>
            <person name="Chen-Liaw A."/>
        </authorList>
    </citation>
    <scope>NUCLEOTIDE SEQUENCE</scope>
    <source>
        <strain evidence="2">F7_m1001271B151109d0_201107</strain>
    </source>
</reference>
<evidence type="ECO:0000259" key="1">
    <source>
        <dbReference type="PROSITE" id="PS50042"/>
    </source>
</evidence>
<accession>A0AAP3WNZ9</accession>
<name>A0AAP3WNZ9_BACOV</name>
<protein>
    <submittedName>
        <fullName evidence="2">Crp/Fnr family transcriptional regulator</fullName>
    </submittedName>
</protein>
<feature type="domain" description="Cyclic nucleotide-binding" evidence="1">
    <location>
        <begin position="49"/>
        <end position="143"/>
    </location>
</feature>
<organism evidence="2 3">
    <name type="scientific">Bacteroides ovatus</name>
    <dbReference type="NCBI Taxonomy" id="28116"/>
    <lineage>
        <taxon>Bacteria</taxon>
        <taxon>Pseudomonadati</taxon>
        <taxon>Bacteroidota</taxon>
        <taxon>Bacteroidia</taxon>
        <taxon>Bacteroidales</taxon>
        <taxon>Bacteroidaceae</taxon>
        <taxon>Bacteroides</taxon>
    </lineage>
</organism>